<dbReference type="InterPro" id="IPR057247">
    <property type="entry name" value="CARBOXYPEPT_ZN_2"/>
</dbReference>
<keyword evidence="8 14" id="KW-0732">Signal</keyword>
<feature type="domain" description="Peptidase M14" evidence="15">
    <location>
        <begin position="121"/>
        <end position="414"/>
    </location>
</feature>
<dbReference type="AlphaFoldDB" id="A0A7L0DNU2"/>
<dbReference type="CDD" id="cd03870">
    <property type="entry name" value="M14_CPA"/>
    <property type="match status" value="1"/>
</dbReference>
<comment type="subcellular location">
    <subcellularLocation>
        <location evidence="2">Secreted</location>
    </subcellularLocation>
</comment>
<dbReference type="GO" id="GO:0006508">
    <property type="term" value="P:proteolysis"/>
    <property type="evidence" value="ECO:0007669"/>
    <property type="project" value="UniProtKB-KW"/>
</dbReference>
<evidence type="ECO:0000256" key="2">
    <source>
        <dbReference type="ARBA" id="ARBA00004613"/>
    </source>
</evidence>
<dbReference type="Pfam" id="PF02244">
    <property type="entry name" value="Propep_M14"/>
    <property type="match status" value="1"/>
</dbReference>
<dbReference type="PROSITE" id="PS00133">
    <property type="entry name" value="CARBOXYPEPT_ZN_2"/>
    <property type="match status" value="1"/>
</dbReference>
<evidence type="ECO:0000256" key="6">
    <source>
        <dbReference type="ARBA" id="ARBA00022670"/>
    </source>
</evidence>
<dbReference type="PROSITE" id="PS52035">
    <property type="entry name" value="PEPTIDASE_M14"/>
    <property type="match status" value="1"/>
</dbReference>
<dbReference type="InterPro" id="IPR003146">
    <property type="entry name" value="M14A_act_pep"/>
</dbReference>
<evidence type="ECO:0000256" key="5">
    <source>
        <dbReference type="ARBA" id="ARBA00022645"/>
    </source>
</evidence>
<organism evidence="16 17">
    <name type="scientific">Rostratula benghalensis</name>
    <name type="common">greater painted-snipe</name>
    <dbReference type="NCBI Taxonomy" id="118793"/>
    <lineage>
        <taxon>Eukaryota</taxon>
        <taxon>Metazoa</taxon>
        <taxon>Chordata</taxon>
        <taxon>Craniata</taxon>
        <taxon>Vertebrata</taxon>
        <taxon>Euteleostomi</taxon>
        <taxon>Archelosauria</taxon>
        <taxon>Archosauria</taxon>
        <taxon>Dinosauria</taxon>
        <taxon>Saurischia</taxon>
        <taxon>Theropoda</taxon>
        <taxon>Coelurosauria</taxon>
        <taxon>Aves</taxon>
        <taxon>Neognathae</taxon>
        <taxon>Neoaves</taxon>
        <taxon>Charadriiformes</taxon>
        <taxon>Rostratulidae</taxon>
        <taxon>Rostratula</taxon>
    </lineage>
</organism>
<comment type="similarity">
    <text evidence="3 13">Belongs to the peptidase M14 family.</text>
</comment>
<gene>
    <name evidence="16" type="primary">Cpa1</name>
    <name evidence="16" type="ORF">ROSBEN_R05828</name>
</gene>
<keyword evidence="10" id="KW-0862">Zinc</keyword>
<evidence type="ECO:0000256" key="9">
    <source>
        <dbReference type="ARBA" id="ARBA00022801"/>
    </source>
</evidence>
<dbReference type="GO" id="GO:0004181">
    <property type="term" value="F:metallocarboxypeptidase activity"/>
    <property type="evidence" value="ECO:0007669"/>
    <property type="project" value="InterPro"/>
</dbReference>
<keyword evidence="17" id="KW-1185">Reference proteome</keyword>
<feature type="chain" id="PRO_5029678796" evidence="14">
    <location>
        <begin position="17"/>
        <end position="419"/>
    </location>
</feature>
<keyword evidence="5 16" id="KW-0121">Carboxypeptidase</keyword>
<dbReference type="Proteomes" id="UP000545435">
    <property type="component" value="Unassembled WGS sequence"/>
</dbReference>
<keyword evidence="6" id="KW-0645">Protease</keyword>
<dbReference type="SUPFAM" id="SSF53187">
    <property type="entry name" value="Zn-dependent exopeptidases"/>
    <property type="match status" value="1"/>
</dbReference>
<feature type="non-terminal residue" evidence="16">
    <location>
        <position position="419"/>
    </location>
</feature>
<evidence type="ECO:0000256" key="7">
    <source>
        <dbReference type="ARBA" id="ARBA00022723"/>
    </source>
</evidence>
<dbReference type="PANTHER" id="PTHR11705:SF152">
    <property type="entry name" value="CARBOXYPEPTIDASE A5"/>
    <property type="match status" value="1"/>
</dbReference>
<evidence type="ECO:0000256" key="11">
    <source>
        <dbReference type="ARBA" id="ARBA00023049"/>
    </source>
</evidence>
<evidence type="ECO:0000256" key="12">
    <source>
        <dbReference type="ARBA" id="ARBA00023157"/>
    </source>
</evidence>
<dbReference type="GO" id="GO:0005615">
    <property type="term" value="C:extracellular space"/>
    <property type="evidence" value="ECO:0007669"/>
    <property type="project" value="TreeGrafter"/>
</dbReference>
<dbReference type="InterPro" id="IPR036990">
    <property type="entry name" value="M14A-like_propep"/>
</dbReference>
<dbReference type="GO" id="GO:0008270">
    <property type="term" value="F:zinc ion binding"/>
    <property type="evidence" value="ECO:0007669"/>
    <property type="project" value="InterPro"/>
</dbReference>
<keyword evidence="12" id="KW-1015">Disulfide bond</keyword>
<dbReference type="FunFam" id="3.30.70.340:FF:000001">
    <property type="entry name" value="Carboxypeptidase A5"/>
    <property type="match status" value="1"/>
</dbReference>
<comment type="cofactor">
    <cofactor evidence="1">
        <name>Zn(2+)</name>
        <dbReference type="ChEBI" id="CHEBI:29105"/>
    </cofactor>
</comment>
<keyword evidence="9" id="KW-0378">Hydrolase</keyword>
<dbReference type="FunFam" id="3.40.630.10:FF:000132">
    <property type="entry name" value="Carboxypeptidase A1"/>
    <property type="match status" value="1"/>
</dbReference>
<dbReference type="SMART" id="SM00631">
    <property type="entry name" value="Zn_pept"/>
    <property type="match status" value="1"/>
</dbReference>
<evidence type="ECO:0000256" key="14">
    <source>
        <dbReference type="SAM" id="SignalP"/>
    </source>
</evidence>
<dbReference type="SUPFAM" id="SSF54897">
    <property type="entry name" value="Protease propeptides/inhibitors"/>
    <property type="match status" value="1"/>
</dbReference>
<dbReference type="InterPro" id="IPR034248">
    <property type="entry name" value="CPA_M14_CPD"/>
</dbReference>
<name>A0A7L0DNU2_9CHAR</name>
<proteinExistence type="inferred from homology"/>
<evidence type="ECO:0000256" key="10">
    <source>
        <dbReference type="ARBA" id="ARBA00022833"/>
    </source>
</evidence>
<comment type="caution">
    <text evidence="16">The sequence shown here is derived from an EMBL/GenBank/DDBJ whole genome shotgun (WGS) entry which is preliminary data.</text>
</comment>
<dbReference type="PANTHER" id="PTHR11705">
    <property type="entry name" value="PROTEASE FAMILY M14 CARBOXYPEPTIDASE A,B"/>
    <property type="match status" value="1"/>
</dbReference>
<sequence length="419" mass="46948">MKILLVFTALVAAAGTEQLFRGDQVFRVTASSEEQITLLRVLGERAELQVDFWRDPTGPGHPADLWIPFPSLQAVKIFLESHSISYSVMIEDVQALLDEEKKTMTKSRRIQRSTSTFDFASYHTLEEIYDWMDTLVEDHPNLVSKIQIGQSYENRPLYVLKFSTGGSNRPAIWLDTGIHSREWITQATGVWTANKIVKEYGQDPSVTAILDSMDIFFEIITNPDGFAFTHSSNRLWRKTRSINAGSSCVGVDPNRNWDAGFGGSGSSSDPCSETYRGPYAHSESEVKAIVDFILSHGNVKSVISIHSYSQMLLFPYGYKRAPAAHHQELNELAKKAVSDLAAAYGTKYAYGSVADTIYLADGTTVDWAYDNGVKYSFSFELRDTGRYGFLLPSHQIIPTATETWPALLDIMVHVLEHPY</sequence>
<evidence type="ECO:0000313" key="17">
    <source>
        <dbReference type="Proteomes" id="UP000545435"/>
    </source>
</evidence>
<evidence type="ECO:0000256" key="8">
    <source>
        <dbReference type="ARBA" id="ARBA00022729"/>
    </source>
</evidence>
<evidence type="ECO:0000256" key="4">
    <source>
        <dbReference type="ARBA" id="ARBA00022525"/>
    </source>
</evidence>
<keyword evidence="4" id="KW-0964">Secreted</keyword>
<dbReference type="PROSITE" id="PS00132">
    <property type="entry name" value="CARBOXYPEPT_ZN_1"/>
    <property type="match status" value="1"/>
</dbReference>
<protein>
    <submittedName>
        <fullName evidence="16">CBPA1 Carboxypeptidase</fullName>
    </submittedName>
</protein>
<accession>A0A7L0DNU2</accession>
<evidence type="ECO:0000256" key="1">
    <source>
        <dbReference type="ARBA" id="ARBA00001947"/>
    </source>
</evidence>
<evidence type="ECO:0000256" key="13">
    <source>
        <dbReference type="PROSITE-ProRule" id="PRU01379"/>
    </source>
</evidence>
<evidence type="ECO:0000256" key="3">
    <source>
        <dbReference type="ARBA" id="ARBA00005988"/>
    </source>
</evidence>
<dbReference type="EMBL" id="VXAI01000954">
    <property type="protein sequence ID" value="NXJ72385.1"/>
    <property type="molecule type" value="Genomic_DNA"/>
</dbReference>
<keyword evidence="7" id="KW-0479">Metal-binding</keyword>
<dbReference type="PRINTS" id="PR00765">
    <property type="entry name" value="CRBOXYPTASEA"/>
</dbReference>
<dbReference type="InterPro" id="IPR057246">
    <property type="entry name" value="CARBOXYPEPT_ZN_1"/>
</dbReference>
<feature type="non-terminal residue" evidence="16">
    <location>
        <position position="1"/>
    </location>
</feature>
<dbReference type="Gene3D" id="3.40.630.10">
    <property type="entry name" value="Zn peptidases"/>
    <property type="match status" value="1"/>
</dbReference>
<reference evidence="16 17" key="1">
    <citation type="submission" date="2019-09" db="EMBL/GenBank/DDBJ databases">
        <title>Bird 10,000 Genomes (B10K) Project - Family phase.</title>
        <authorList>
            <person name="Zhang G."/>
        </authorList>
    </citation>
    <scope>NUCLEOTIDE SEQUENCE [LARGE SCALE GENOMIC DNA]</scope>
    <source>
        <strain evidence="16">B10K-DU-006-20</strain>
        <tissue evidence="16">Mixed tissue sample</tissue>
    </source>
</reference>
<feature type="active site" description="Proton donor/acceptor" evidence="13">
    <location>
        <position position="380"/>
    </location>
</feature>
<dbReference type="Pfam" id="PF00246">
    <property type="entry name" value="Peptidase_M14"/>
    <property type="match status" value="1"/>
</dbReference>
<evidence type="ECO:0000259" key="15">
    <source>
        <dbReference type="PROSITE" id="PS52035"/>
    </source>
</evidence>
<feature type="signal peptide" evidence="14">
    <location>
        <begin position="1"/>
        <end position="16"/>
    </location>
</feature>
<keyword evidence="11" id="KW-0482">Metalloprotease</keyword>
<dbReference type="Gene3D" id="3.30.70.340">
    <property type="entry name" value="Metallocarboxypeptidase-like"/>
    <property type="match status" value="1"/>
</dbReference>
<dbReference type="InterPro" id="IPR000834">
    <property type="entry name" value="Peptidase_M14"/>
</dbReference>
<evidence type="ECO:0000313" key="16">
    <source>
        <dbReference type="EMBL" id="NXJ72385.1"/>
    </source>
</evidence>